<evidence type="ECO:0000256" key="2">
    <source>
        <dbReference type="HAMAP-Rule" id="MF_01940"/>
    </source>
</evidence>
<evidence type="ECO:0000313" key="4">
    <source>
        <dbReference type="Proteomes" id="UP000548978"/>
    </source>
</evidence>
<name>A0A7W9E6V1_9CAUL</name>
<reference evidence="3 4" key="1">
    <citation type="submission" date="2020-08" db="EMBL/GenBank/DDBJ databases">
        <title>Genomic Encyclopedia of Type Strains, Phase IV (KMG-IV): sequencing the most valuable type-strain genomes for metagenomic binning, comparative biology and taxonomic classification.</title>
        <authorList>
            <person name="Goeker M."/>
        </authorList>
    </citation>
    <scope>NUCLEOTIDE SEQUENCE [LARGE SCALE GENOMIC DNA]</scope>
    <source>
        <strain evidence="3 4">DSM 24448</strain>
    </source>
</reference>
<sequence>MVRLFTALAVPPDIADTLVRRQTGLPGAAWRPPEALHITLSFYGEMMLRQADDLDGELVRAAGRGPLSLSLAGVGAFGDGHRSRTLWAGVAPDDRLTALAARCEAAGRRAGLDPPRRTYHPHVTLAYLKPTVRDDRLAAWIQGHNLLQSPPFRLDHFGLYSSVTGPNGGTYSLEQEYPL</sequence>
<accession>A0A7W9E6V1</accession>
<evidence type="ECO:0000313" key="3">
    <source>
        <dbReference type="EMBL" id="MBB5660338.1"/>
    </source>
</evidence>
<evidence type="ECO:0000256" key="1">
    <source>
        <dbReference type="ARBA" id="ARBA00022801"/>
    </source>
</evidence>
<dbReference type="PANTHER" id="PTHR35561:SF1">
    <property type="entry name" value="RNA 2',3'-CYCLIC PHOSPHODIESTERASE"/>
    <property type="match status" value="1"/>
</dbReference>
<keyword evidence="1 2" id="KW-0378">Hydrolase</keyword>
<comment type="function">
    <text evidence="2">Hydrolyzes RNA 2',3'-cyclic phosphodiester to an RNA 2'-phosphomonoester.</text>
</comment>
<dbReference type="InterPro" id="IPR009097">
    <property type="entry name" value="Cyclic_Pdiesterase"/>
</dbReference>
<dbReference type="InterPro" id="IPR004175">
    <property type="entry name" value="RNA_CPDase"/>
</dbReference>
<dbReference type="GO" id="GO:0004113">
    <property type="term" value="F:2',3'-cyclic-nucleotide 3'-phosphodiesterase activity"/>
    <property type="evidence" value="ECO:0007669"/>
    <property type="project" value="InterPro"/>
</dbReference>
<dbReference type="HAMAP" id="MF_01940">
    <property type="entry name" value="RNA_CPDase"/>
    <property type="match status" value="1"/>
</dbReference>
<proteinExistence type="inferred from homology"/>
<dbReference type="Gene3D" id="3.90.1140.10">
    <property type="entry name" value="Cyclic phosphodiesterase"/>
    <property type="match status" value="1"/>
</dbReference>
<feature type="active site" description="Proton acceptor" evidence="2">
    <location>
        <position position="122"/>
    </location>
</feature>
<feature type="short sequence motif" description="HXTX 1" evidence="2">
    <location>
        <begin position="37"/>
        <end position="40"/>
    </location>
</feature>
<dbReference type="GO" id="GO:0016874">
    <property type="term" value="F:ligase activity"/>
    <property type="evidence" value="ECO:0007669"/>
    <property type="project" value="UniProtKB-KW"/>
</dbReference>
<comment type="catalytic activity">
    <reaction evidence="2">
        <text>a 3'-end 2',3'-cyclophospho-ribonucleotide-RNA + H2O = a 3'-end 2'-phospho-ribonucleotide-RNA + H(+)</text>
        <dbReference type="Rhea" id="RHEA:11828"/>
        <dbReference type="Rhea" id="RHEA-COMP:10464"/>
        <dbReference type="Rhea" id="RHEA-COMP:17353"/>
        <dbReference type="ChEBI" id="CHEBI:15377"/>
        <dbReference type="ChEBI" id="CHEBI:15378"/>
        <dbReference type="ChEBI" id="CHEBI:83064"/>
        <dbReference type="ChEBI" id="CHEBI:173113"/>
        <dbReference type="EC" id="3.1.4.58"/>
    </reaction>
</comment>
<dbReference type="EC" id="3.1.4.58" evidence="2"/>
<dbReference type="AlphaFoldDB" id="A0A7W9E6V1"/>
<keyword evidence="3" id="KW-0436">Ligase</keyword>
<dbReference type="RefSeq" id="WP_123288169.1">
    <property type="nucleotide sequence ID" value="NZ_JACIJB010000003.1"/>
</dbReference>
<gene>
    <name evidence="3" type="ORF">FHS65_001083</name>
</gene>
<feature type="short sequence motif" description="HXTX 2" evidence="2">
    <location>
        <begin position="122"/>
        <end position="125"/>
    </location>
</feature>
<dbReference type="EMBL" id="JACIJB010000003">
    <property type="protein sequence ID" value="MBB5660338.1"/>
    <property type="molecule type" value="Genomic_DNA"/>
</dbReference>
<dbReference type="GO" id="GO:0008664">
    <property type="term" value="F:RNA 2',3'-cyclic 3'-phosphodiesterase activity"/>
    <property type="evidence" value="ECO:0007669"/>
    <property type="project" value="UniProtKB-EC"/>
</dbReference>
<dbReference type="PANTHER" id="PTHR35561">
    <property type="entry name" value="RNA 2',3'-CYCLIC PHOSPHODIESTERASE"/>
    <property type="match status" value="1"/>
</dbReference>
<comment type="similarity">
    <text evidence="2">Belongs to the 2H phosphoesterase superfamily. ThpR family.</text>
</comment>
<protein>
    <recommendedName>
        <fullName evidence="2">RNA 2',3'-cyclic phosphodiesterase</fullName>
        <shortName evidence="2">RNA 2',3'-CPDase</shortName>
        <ecNumber evidence="2">3.1.4.58</ecNumber>
    </recommendedName>
</protein>
<dbReference type="OrthoDB" id="9793819at2"/>
<keyword evidence="4" id="KW-1185">Reference proteome</keyword>
<dbReference type="NCBIfam" id="TIGR02258">
    <property type="entry name" value="2_5_ligase"/>
    <property type="match status" value="1"/>
</dbReference>
<comment type="caution">
    <text evidence="3">The sequence shown here is derived from an EMBL/GenBank/DDBJ whole genome shotgun (WGS) entry which is preliminary data.</text>
</comment>
<feature type="active site" description="Proton donor" evidence="2">
    <location>
        <position position="37"/>
    </location>
</feature>
<organism evidence="3 4">
    <name type="scientific">Brevundimonas halotolerans</name>
    <dbReference type="NCBI Taxonomy" id="69670"/>
    <lineage>
        <taxon>Bacteria</taxon>
        <taxon>Pseudomonadati</taxon>
        <taxon>Pseudomonadota</taxon>
        <taxon>Alphaproteobacteria</taxon>
        <taxon>Caulobacterales</taxon>
        <taxon>Caulobacteraceae</taxon>
        <taxon>Brevundimonas</taxon>
    </lineage>
</organism>
<dbReference type="Pfam" id="PF13563">
    <property type="entry name" value="2_5_RNA_ligase2"/>
    <property type="match status" value="1"/>
</dbReference>
<dbReference type="SUPFAM" id="SSF55144">
    <property type="entry name" value="LigT-like"/>
    <property type="match status" value="1"/>
</dbReference>
<dbReference type="Proteomes" id="UP000548978">
    <property type="component" value="Unassembled WGS sequence"/>
</dbReference>